<evidence type="ECO:0000256" key="5">
    <source>
        <dbReference type="SAM" id="MobiDB-lite"/>
    </source>
</evidence>
<dbReference type="PROSITE" id="PS50294">
    <property type="entry name" value="WD_REPEATS_REGION"/>
    <property type="match status" value="3"/>
</dbReference>
<dbReference type="OrthoDB" id="2421129at2759"/>
<dbReference type="HOGENOM" id="CLU_002197_1_0_1"/>
<dbReference type="CDD" id="cd17041">
    <property type="entry name" value="Ubl_WDR48"/>
    <property type="match status" value="1"/>
</dbReference>
<dbReference type="PANTHER" id="PTHR19862:SF14">
    <property type="entry name" value="WD REPEAT-CONTAINING PROTEIN 48"/>
    <property type="match status" value="1"/>
</dbReference>
<feature type="compositionally biased region" description="Acidic residues" evidence="5">
    <location>
        <begin position="135"/>
        <end position="144"/>
    </location>
</feature>
<organism evidence="6 7">
    <name type="scientific">Piloderma croceum (strain F 1598)</name>
    <dbReference type="NCBI Taxonomy" id="765440"/>
    <lineage>
        <taxon>Eukaryota</taxon>
        <taxon>Fungi</taxon>
        <taxon>Dikarya</taxon>
        <taxon>Basidiomycota</taxon>
        <taxon>Agaricomycotina</taxon>
        <taxon>Agaricomycetes</taxon>
        <taxon>Agaricomycetidae</taxon>
        <taxon>Atheliales</taxon>
        <taxon>Atheliaceae</taxon>
        <taxon>Piloderma</taxon>
    </lineage>
</organism>
<dbReference type="InterPro" id="IPR036322">
    <property type="entry name" value="WD40_repeat_dom_sf"/>
</dbReference>
<evidence type="ECO:0000256" key="2">
    <source>
        <dbReference type="ARBA" id="ARBA00022574"/>
    </source>
</evidence>
<feature type="compositionally biased region" description="Basic and acidic residues" evidence="5">
    <location>
        <begin position="1000"/>
        <end position="1014"/>
    </location>
</feature>
<protein>
    <submittedName>
        <fullName evidence="6">Uncharacterized protein</fullName>
    </submittedName>
</protein>
<feature type="region of interest" description="Disordered" evidence="5">
    <location>
        <begin position="702"/>
        <end position="723"/>
    </location>
</feature>
<keyword evidence="7" id="KW-1185">Reference proteome</keyword>
<feature type="repeat" description="WD" evidence="4">
    <location>
        <begin position="336"/>
        <end position="377"/>
    </location>
</feature>
<reference evidence="7" key="2">
    <citation type="submission" date="2015-01" db="EMBL/GenBank/DDBJ databases">
        <title>Evolutionary Origins and Diversification of the Mycorrhizal Mutualists.</title>
        <authorList>
            <consortium name="DOE Joint Genome Institute"/>
            <consortium name="Mycorrhizal Genomics Consortium"/>
            <person name="Kohler A."/>
            <person name="Kuo A."/>
            <person name="Nagy L.G."/>
            <person name="Floudas D."/>
            <person name="Copeland A."/>
            <person name="Barry K.W."/>
            <person name="Cichocki N."/>
            <person name="Veneault-Fourrey C."/>
            <person name="LaButti K."/>
            <person name="Lindquist E.A."/>
            <person name="Lipzen A."/>
            <person name="Lundell T."/>
            <person name="Morin E."/>
            <person name="Murat C."/>
            <person name="Riley R."/>
            <person name="Ohm R."/>
            <person name="Sun H."/>
            <person name="Tunlid A."/>
            <person name="Henrissat B."/>
            <person name="Grigoriev I.V."/>
            <person name="Hibbett D.S."/>
            <person name="Martin F."/>
        </authorList>
    </citation>
    <scope>NUCLEOTIDE SEQUENCE [LARGE SCALE GENOMIC DNA]</scope>
    <source>
        <strain evidence="7">F 1598</strain>
    </source>
</reference>
<dbReference type="InParanoid" id="A0A0C3FI22"/>
<keyword evidence="3" id="KW-0677">Repeat</keyword>
<feature type="region of interest" description="Disordered" evidence="5">
    <location>
        <begin position="803"/>
        <end position="845"/>
    </location>
</feature>
<dbReference type="FunCoup" id="A0A0C3FI22">
    <property type="interactions" value="613"/>
</dbReference>
<feature type="repeat" description="WD" evidence="4">
    <location>
        <begin position="294"/>
        <end position="335"/>
    </location>
</feature>
<comment type="similarity">
    <text evidence="1">Belongs to the WD repeat WDR48 family.</text>
</comment>
<dbReference type="InterPro" id="IPR019775">
    <property type="entry name" value="WD40_repeat_CS"/>
</dbReference>
<dbReference type="Proteomes" id="UP000054166">
    <property type="component" value="Unassembled WGS sequence"/>
</dbReference>
<reference evidence="6 7" key="1">
    <citation type="submission" date="2014-04" db="EMBL/GenBank/DDBJ databases">
        <authorList>
            <consortium name="DOE Joint Genome Institute"/>
            <person name="Kuo A."/>
            <person name="Tarkka M."/>
            <person name="Buscot F."/>
            <person name="Kohler A."/>
            <person name="Nagy L.G."/>
            <person name="Floudas D."/>
            <person name="Copeland A."/>
            <person name="Barry K.W."/>
            <person name="Cichocki N."/>
            <person name="Veneault-Fourrey C."/>
            <person name="LaButti K."/>
            <person name="Lindquist E.A."/>
            <person name="Lipzen A."/>
            <person name="Lundell T."/>
            <person name="Morin E."/>
            <person name="Murat C."/>
            <person name="Sun H."/>
            <person name="Tunlid A."/>
            <person name="Henrissat B."/>
            <person name="Grigoriev I.V."/>
            <person name="Hibbett D.S."/>
            <person name="Martin F."/>
            <person name="Nordberg H.P."/>
            <person name="Cantor M.N."/>
            <person name="Hua S.X."/>
        </authorList>
    </citation>
    <scope>NUCLEOTIDE SEQUENCE [LARGE SCALE GENOMIC DNA]</scope>
    <source>
        <strain evidence="6 7">F 1598</strain>
    </source>
</reference>
<dbReference type="Gene3D" id="2.130.10.10">
    <property type="entry name" value="YVTN repeat-like/Quinoprotein amine dehydrogenase"/>
    <property type="match status" value="2"/>
</dbReference>
<dbReference type="GO" id="GO:0000724">
    <property type="term" value="P:double-strand break repair via homologous recombination"/>
    <property type="evidence" value="ECO:0007669"/>
    <property type="project" value="TreeGrafter"/>
</dbReference>
<feature type="region of interest" description="Disordered" evidence="5">
    <location>
        <begin position="482"/>
        <end position="530"/>
    </location>
</feature>
<dbReference type="InterPro" id="IPR021772">
    <property type="entry name" value="WDR48/Bun107"/>
</dbReference>
<feature type="region of interest" description="Disordered" evidence="5">
    <location>
        <begin position="1146"/>
        <end position="1180"/>
    </location>
</feature>
<feature type="region of interest" description="Disordered" evidence="5">
    <location>
        <begin position="129"/>
        <end position="153"/>
    </location>
</feature>
<dbReference type="AlphaFoldDB" id="A0A0C3FI22"/>
<feature type="compositionally biased region" description="Polar residues" evidence="5">
    <location>
        <begin position="1147"/>
        <end position="1163"/>
    </location>
</feature>
<dbReference type="Pfam" id="PF11816">
    <property type="entry name" value="DUF3337"/>
    <property type="match status" value="1"/>
</dbReference>
<dbReference type="STRING" id="765440.A0A0C3FI22"/>
<feature type="compositionally biased region" description="Low complexity" evidence="5">
    <location>
        <begin position="1167"/>
        <end position="1179"/>
    </location>
</feature>
<feature type="compositionally biased region" description="Low complexity" evidence="5">
    <location>
        <begin position="500"/>
        <end position="516"/>
    </location>
</feature>
<dbReference type="InterPro" id="IPR020472">
    <property type="entry name" value="WD40_PAC1"/>
</dbReference>
<sequence>MPASTRRRISYVIPPPDVSVPQFQLPAFASRRNGVTGPLLLASPKGSQSIPDEQPKWARHPRHRLGVVSLVLDTSTQLAGRNAPEGILYSGARDGLVCSWDLELPMKKREVTKLPKGLRKGGGRWETMTGWGDNAIDEEAEDGDDKLRSDGDIIGDVDSARKRRRGNPDGSIPYEFQWETDLDAYQPGRPTQFRQCSQTHSDWVNDLALCNYNQTVISASSDGSIKAWNPHSSNSPDPSVIGTHTDYVRCLANCREQQWVASGSFDRTIKLWDISRTESSHAPEPLQTLNLSDVNAPKSSIYAIAVDPFGHAVASGSPERVVRMWDPRSGKRTAKLVGHTDNIRAIIISDDSRYLLTGSADASIRLWSLVSQRCLHTFTYHADSVWSLSSSHPSLEVFYSGDKTGLVCKVDVEDCSDVSEGECIVICQDPGERSLASSEGINKIVALDDNLLWTASGSSSIKRWKVPQRRAVRASLLGASDRSESPVISRRRPTINSIDPLHSPQPTSPSSPLSPHGRGDSYLAPPPTGLEVRNREESSLYGIPFESLVRLASPNDPFAFAPASRGRDPEVATLYSAASIKSVPTTAAIRSPLHLHRPPQQGISPSPIRTDMPSRLGTADDTMHATSTPRADFDERELAADAVPLYSAPDDIVHGDHGLVRSVILNNRIHALTVDISGEVAVWDIVRGTCLGRYTREEVAAATRSGSTAGSNGSEHERSPRDALEAVRERIEGEAVVAPWSTVDTKTGVLTVHLNEKCFEAEIYADEAGFSPDRRFSDEARLNVGKWVLRNLFIGFIREEQRSRRKQSTSSHEHPNVQNPPANLQPESNGNMSRHRPSTDSTASAQAAKLYTASLVISSPKMIPAVAPSPTSSAAPTARSSPLLTPLIPIHPISKDTLPLPPIPQSPLGSNDATPMPRHTRTQTTDGGIPPLATSKDDYFTMRIRPSSGTTASDDPAPQTPGAGLMGRLKSFGGKVGARKGSTEIVPPSPPVGRTSIPEVRAENRTEPSPEKPKTPQQVLLSGTLSPPSSSEAPNLNLPSNMTLLLSEEDYPGWKTIYRGTVTSTWMDLSVLEAVMPMWLLEYLLTNKVPAVPVSKVSFVLLPWPHDEEPLPELLNTSQSKLTASRFLRVRKLTNHVQDKLDKICSTAGSSPLSQGTPRSSVDTRGPSSPDSPARSSYSGAKAEDTYQILCNDTILPLDMTLAAVRQFVWRQAAELTMYYRRKDVKHLEEDPVLVVNAL</sequence>
<feature type="repeat" description="WD" evidence="4">
    <location>
        <begin position="197"/>
        <end position="229"/>
    </location>
</feature>
<dbReference type="CDD" id="cd00200">
    <property type="entry name" value="WD40"/>
    <property type="match status" value="1"/>
</dbReference>
<feature type="compositionally biased region" description="Low complexity" evidence="5">
    <location>
        <begin position="702"/>
        <end position="713"/>
    </location>
</feature>
<gene>
    <name evidence="6" type="ORF">PILCRDRAFT_823510</name>
</gene>
<dbReference type="InterPro" id="IPR001680">
    <property type="entry name" value="WD40_rpt"/>
</dbReference>
<feature type="compositionally biased region" description="Low complexity" evidence="5">
    <location>
        <begin position="1020"/>
        <end position="1031"/>
    </location>
</feature>
<dbReference type="PANTHER" id="PTHR19862">
    <property type="entry name" value="WD REPEAT-CONTAINING PROTEIN 48"/>
    <property type="match status" value="1"/>
</dbReference>
<feature type="region of interest" description="Disordered" evidence="5">
    <location>
        <begin position="904"/>
        <end position="1037"/>
    </location>
</feature>
<dbReference type="Pfam" id="PF00400">
    <property type="entry name" value="WD40"/>
    <property type="match status" value="4"/>
</dbReference>
<dbReference type="EMBL" id="KN833010">
    <property type="protein sequence ID" value="KIM79259.1"/>
    <property type="molecule type" value="Genomic_DNA"/>
</dbReference>
<feature type="compositionally biased region" description="Polar residues" evidence="5">
    <location>
        <begin position="816"/>
        <end position="832"/>
    </location>
</feature>
<dbReference type="PRINTS" id="PR00320">
    <property type="entry name" value="GPROTEINBRPT"/>
</dbReference>
<accession>A0A0C3FI22</accession>
<dbReference type="InterPro" id="IPR015943">
    <property type="entry name" value="WD40/YVTN_repeat-like_dom_sf"/>
</dbReference>
<feature type="repeat" description="WD" evidence="4">
    <location>
        <begin position="241"/>
        <end position="282"/>
    </location>
</feature>
<evidence type="ECO:0000256" key="4">
    <source>
        <dbReference type="PROSITE-ProRule" id="PRU00221"/>
    </source>
</evidence>
<evidence type="ECO:0000256" key="1">
    <source>
        <dbReference type="ARBA" id="ARBA00006917"/>
    </source>
</evidence>
<evidence type="ECO:0000313" key="7">
    <source>
        <dbReference type="Proteomes" id="UP000054166"/>
    </source>
</evidence>
<proteinExistence type="inferred from homology"/>
<name>A0A0C3FI22_PILCF</name>
<dbReference type="GO" id="GO:0043130">
    <property type="term" value="F:ubiquitin binding"/>
    <property type="evidence" value="ECO:0007669"/>
    <property type="project" value="TreeGrafter"/>
</dbReference>
<dbReference type="InterPro" id="IPR051246">
    <property type="entry name" value="WDR48"/>
</dbReference>
<evidence type="ECO:0000256" key="3">
    <source>
        <dbReference type="ARBA" id="ARBA00022737"/>
    </source>
</evidence>
<dbReference type="PROSITE" id="PS00678">
    <property type="entry name" value="WD_REPEATS_1"/>
    <property type="match status" value="1"/>
</dbReference>
<feature type="compositionally biased region" description="Basic and acidic residues" evidence="5">
    <location>
        <begin position="714"/>
        <end position="723"/>
    </location>
</feature>
<dbReference type="SUPFAM" id="SSF50978">
    <property type="entry name" value="WD40 repeat-like"/>
    <property type="match status" value="1"/>
</dbReference>
<evidence type="ECO:0000313" key="6">
    <source>
        <dbReference type="EMBL" id="KIM79259.1"/>
    </source>
</evidence>
<dbReference type="SMART" id="SM00320">
    <property type="entry name" value="WD40"/>
    <property type="match status" value="7"/>
</dbReference>
<dbReference type="PROSITE" id="PS50082">
    <property type="entry name" value="WD_REPEATS_2"/>
    <property type="match status" value="4"/>
</dbReference>
<keyword evidence="2 4" id="KW-0853">WD repeat</keyword>